<dbReference type="PANTHER" id="PTHR11786">
    <property type="entry name" value="N-HYDROXYARYLAMINE O-ACETYLTRANSFERASE"/>
    <property type="match status" value="1"/>
</dbReference>
<accession>A0A9D3NAL1</accession>
<dbReference type="PANTHER" id="PTHR11786:SF3">
    <property type="entry name" value="ARYLAMINE N-ACETYLTRANSFERASE"/>
    <property type="match status" value="1"/>
</dbReference>
<sequence>MDVQKYLSRIGCSVCPHSPTLDTLRFLHLQHMLSVPFENLTIHTGQRVHLELPLLYDKIVLKRRGGFCFENNGLFSWLLSQLGFKVEILSAQLPLSLETDRTQTQGQGVYRVRADGNLLFMETKSESDDGASWVEMYKFTLQPCQREDFTVMCEYHQTSSSSIFFCKSLCTLLLPDGRVTLMGRNLIITHLTGENGPPVKTTKTDLTNEEILQILREKFGIVLMSPLITKDTDIVPPSVEY</sequence>
<comment type="similarity">
    <text evidence="1 4">Belongs to the arylamine N-acetyltransferase family.</text>
</comment>
<keyword evidence="6" id="KW-1185">Reference proteome</keyword>
<name>A0A9D3NAL1_9TELE</name>
<evidence type="ECO:0000256" key="3">
    <source>
        <dbReference type="ARBA" id="ARBA00023315"/>
    </source>
</evidence>
<dbReference type="Gene3D" id="3.30.2140.20">
    <property type="match status" value="2"/>
</dbReference>
<evidence type="ECO:0000313" key="6">
    <source>
        <dbReference type="Proteomes" id="UP000824219"/>
    </source>
</evidence>
<dbReference type="EC" id="2.3.1.5" evidence="2"/>
<organism evidence="5 6">
    <name type="scientific">Hemibagrus wyckioides</name>
    <dbReference type="NCBI Taxonomy" id="337641"/>
    <lineage>
        <taxon>Eukaryota</taxon>
        <taxon>Metazoa</taxon>
        <taxon>Chordata</taxon>
        <taxon>Craniata</taxon>
        <taxon>Vertebrata</taxon>
        <taxon>Euteleostomi</taxon>
        <taxon>Actinopterygii</taxon>
        <taxon>Neopterygii</taxon>
        <taxon>Teleostei</taxon>
        <taxon>Ostariophysi</taxon>
        <taxon>Siluriformes</taxon>
        <taxon>Bagridae</taxon>
        <taxon>Hemibagrus</taxon>
    </lineage>
</organism>
<protein>
    <recommendedName>
        <fullName evidence="2">arylamine N-acetyltransferase</fullName>
        <ecNumber evidence="2">2.3.1.5</ecNumber>
    </recommendedName>
</protein>
<dbReference type="PRINTS" id="PR01543">
    <property type="entry name" value="ANATRNSFRASE"/>
</dbReference>
<evidence type="ECO:0000256" key="1">
    <source>
        <dbReference type="ARBA" id="ARBA00006547"/>
    </source>
</evidence>
<keyword evidence="3 4" id="KW-0012">Acyltransferase</keyword>
<gene>
    <name evidence="5" type="ORF">KOW79_018600</name>
</gene>
<dbReference type="InterPro" id="IPR001447">
    <property type="entry name" value="Arylamine_N-AcTrfase"/>
</dbReference>
<dbReference type="Proteomes" id="UP000824219">
    <property type="component" value="Linkage Group LG23"/>
</dbReference>
<dbReference type="InterPro" id="IPR038765">
    <property type="entry name" value="Papain-like_cys_pep_sf"/>
</dbReference>
<evidence type="ECO:0000313" key="5">
    <source>
        <dbReference type="EMBL" id="KAG7317565.1"/>
    </source>
</evidence>
<dbReference type="InterPro" id="IPR053710">
    <property type="entry name" value="Arylamine_NAT_domain_sf"/>
</dbReference>
<dbReference type="Pfam" id="PF00797">
    <property type="entry name" value="Acetyltransf_2"/>
    <property type="match status" value="2"/>
</dbReference>
<dbReference type="GO" id="GO:0004060">
    <property type="term" value="F:arylamine N-acetyltransferase activity"/>
    <property type="evidence" value="ECO:0007669"/>
    <property type="project" value="UniProtKB-EC"/>
</dbReference>
<dbReference type="SUPFAM" id="SSF54001">
    <property type="entry name" value="Cysteine proteinases"/>
    <property type="match status" value="1"/>
</dbReference>
<evidence type="ECO:0000256" key="2">
    <source>
        <dbReference type="ARBA" id="ARBA00012701"/>
    </source>
</evidence>
<proteinExistence type="inferred from homology"/>
<evidence type="ECO:0000256" key="4">
    <source>
        <dbReference type="RuleBase" id="RU003452"/>
    </source>
</evidence>
<keyword evidence="4" id="KW-0808">Transferase</keyword>
<comment type="caution">
    <text evidence="5">The sequence shown here is derived from an EMBL/GenBank/DDBJ whole genome shotgun (WGS) entry which is preliminary data.</text>
</comment>
<reference evidence="5 6" key="1">
    <citation type="submission" date="2021-06" db="EMBL/GenBank/DDBJ databases">
        <title>Chromosome-level genome assembly of the red-tail catfish (Hemibagrus wyckioides).</title>
        <authorList>
            <person name="Shao F."/>
        </authorList>
    </citation>
    <scope>NUCLEOTIDE SEQUENCE [LARGE SCALE GENOMIC DNA]</scope>
    <source>
        <strain evidence="5">EC202008001</strain>
        <tissue evidence="5">Blood</tissue>
    </source>
</reference>
<dbReference type="AlphaFoldDB" id="A0A9D3NAL1"/>
<dbReference type="EMBL" id="JAHKSW010000023">
    <property type="protein sequence ID" value="KAG7317565.1"/>
    <property type="molecule type" value="Genomic_DNA"/>
</dbReference>
<dbReference type="OrthoDB" id="10260017at2759"/>